<evidence type="ECO:0000313" key="3">
    <source>
        <dbReference type="Proteomes" id="UP000222542"/>
    </source>
</evidence>
<dbReference type="PANTHER" id="PTHR10562">
    <property type="entry name" value="SMALL UBIQUITIN-RELATED MODIFIER"/>
    <property type="match status" value="1"/>
</dbReference>
<dbReference type="GO" id="GO:0044389">
    <property type="term" value="F:ubiquitin-like protein ligase binding"/>
    <property type="evidence" value="ECO:0000318"/>
    <property type="project" value="GO_Central"/>
</dbReference>
<gene>
    <name evidence="2" type="ORF">T459_08437</name>
</gene>
<dbReference type="Pfam" id="PF11976">
    <property type="entry name" value="Rad60-SLD"/>
    <property type="match status" value="1"/>
</dbReference>
<dbReference type="GO" id="GO:0016925">
    <property type="term" value="P:protein sumoylation"/>
    <property type="evidence" value="ECO:0000318"/>
    <property type="project" value="GO_Central"/>
</dbReference>
<dbReference type="AlphaFoldDB" id="A0A2G2ZWK6"/>
<dbReference type="InterPro" id="IPR022617">
    <property type="entry name" value="Rad60/SUMO-like_dom"/>
</dbReference>
<comment type="caution">
    <text evidence="2">The sequence shown here is derived from an EMBL/GenBank/DDBJ whole genome shotgun (WGS) entry which is preliminary data.</text>
</comment>
<evidence type="ECO:0000313" key="2">
    <source>
        <dbReference type="EMBL" id="PHT86331.1"/>
    </source>
</evidence>
<keyword evidence="3" id="KW-1185">Reference proteome</keyword>
<dbReference type="SMR" id="A0A2G2ZWK6"/>
<proteinExistence type="predicted"/>
<dbReference type="PROSITE" id="PS50053">
    <property type="entry name" value="UBIQUITIN_2"/>
    <property type="match status" value="1"/>
</dbReference>
<dbReference type="InterPro" id="IPR000626">
    <property type="entry name" value="Ubiquitin-like_dom"/>
</dbReference>
<dbReference type="OMA" id="WSVRANI"/>
<name>A0A2G2ZWK6_CAPAN</name>
<reference evidence="2 3" key="1">
    <citation type="journal article" date="2014" name="Nat. Genet.">
        <title>Genome sequence of the hot pepper provides insights into the evolution of pungency in Capsicum species.</title>
        <authorList>
            <person name="Kim S."/>
            <person name="Park M."/>
            <person name="Yeom S.I."/>
            <person name="Kim Y.M."/>
            <person name="Lee J.M."/>
            <person name="Lee H.A."/>
            <person name="Seo E."/>
            <person name="Choi J."/>
            <person name="Cheong K."/>
            <person name="Kim K.T."/>
            <person name="Jung K."/>
            <person name="Lee G.W."/>
            <person name="Oh S.K."/>
            <person name="Bae C."/>
            <person name="Kim S.B."/>
            <person name="Lee H.Y."/>
            <person name="Kim S.Y."/>
            <person name="Kim M.S."/>
            <person name="Kang B.C."/>
            <person name="Jo Y.D."/>
            <person name="Yang H.B."/>
            <person name="Jeong H.J."/>
            <person name="Kang W.H."/>
            <person name="Kwon J.K."/>
            <person name="Shin C."/>
            <person name="Lim J.Y."/>
            <person name="Park J.H."/>
            <person name="Huh J.H."/>
            <person name="Kim J.S."/>
            <person name="Kim B.D."/>
            <person name="Cohen O."/>
            <person name="Paran I."/>
            <person name="Suh M.C."/>
            <person name="Lee S.B."/>
            <person name="Kim Y.K."/>
            <person name="Shin Y."/>
            <person name="Noh S.J."/>
            <person name="Park J."/>
            <person name="Seo Y.S."/>
            <person name="Kwon S.Y."/>
            <person name="Kim H.A."/>
            <person name="Park J.M."/>
            <person name="Kim H.J."/>
            <person name="Choi S.B."/>
            <person name="Bosland P.W."/>
            <person name="Reeves G."/>
            <person name="Jo S.H."/>
            <person name="Lee B.W."/>
            <person name="Cho H.T."/>
            <person name="Choi H.S."/>
            <person name="Lee M.S."/>
            <person name="Yu Y."/>
            <person name="Do Choi Y."/>
            <person name="Park B.S."/>
            <person name="van Deynze A."/>
            <person name="Ashrafi H."/>
            <person name="Hill T."/>
            <person name="Kim W.T."/>
            <person name="Pai H.S."/>
            <person name="Ahn H.K."/>
            <person name="Yeam I."/>
            <person name="Giovannoni J.J."/>
            <person name="Rose J.K."/>
            <person name="Sorensen I."/>
            <person name="Lee S.J."/>
            <person name="Kim R.W."/>
            <person name="Choi I.Y."/>
            <person name="Choi B.S."/>
            <person name="Lim J.S."/>
            <person name="Lee Y.H."/>
            <person name="Choi D."/>
        </authorList>
    </citation>
    <scope>NUCLEOTIDE SEQUENCE [LARGE SCALE GENOMIC DNA]</scope>
    <source>
        <strain evidence="3">cv. CM334</strain>
    </source>
</reference>
<accession>A0A2G2ZWK6</accession>
<dbReference type="STRING" id="4072.A0A2G2ZWK6"/>
<organism evidence="2 3">
    <name type="scientific">Capsicum annuum</name>
    <name type="common">Capsicum pepper</name>
    <dbReference type="NCBI Taxonomy" id="4072"/>
    <lineage>
        <taxon>Eukaryota</taxon>
        <taxon>Viridiplantae</taxon>
        <taxon>Streptophyta</taxon>
        <taxon>Embryophyta</taxon>
        <taxon>Tracheophyta</taxon>
        <taxon>Spermatophyta</taxon>
        <taxon>Magnoliopsida</taxon>
        <taxon>eudicotyledons</taxon>
        <taxon>Gunneridae</taxon>
        <taxon>Pentapetalae</taxon>
        <taxon>asterids</taxon>
        <taxon>lamiids</taxon>
        <taxon>Solanales</taxon>
        <taxon>Solanaceae</taxon>
        <taxon>Solanoideae</taxon>
        <taxon>Capsiceae</taxon>
        <taxon>Capsicum</taxon>
    </lineage>
</organism>
<feature type="domain" description="Ubiquitin-like" evidence="1">
    <location>
        <begin position="12"/>
        <end position="91"/>
    </location>
</feature>
<dbReference type="Gramene" id="PHT86331">
    <property type="protein sequence ID" value="PHT86331"/>
    <property type="gene ID" value="T459_08437"/>
</dbReference>
<dbReference type="InterPro" id="IPR029071">
    <property type="entry name" value="Ubiquitin-like_domsf"/>
</dbReference>
<dbReference type="EMBL" id="AYRZ02000003">
    <property type="protein sequence ID" value="PHT86331.1"/>
    <property type="molecule type" value="Genomic_DNA"/>
</dbReference>
<sequence>METTIEQTVKKKHITIKVETQGDDDDFLFFKIRRDVPLQNLMFGFCERRNLRYKEVRFIYDGKRVDPKQTANDLEMEDEDCISVFLEQLGGGGVHHSCMW</sequence>
<reference evidence="2 3" key="2">
    <citation type="journal article" date="2017" name="Genome Biol.">
        <title>New reference genome sequences of hot pepper reveal the massive evolution of plant disease-resistance genes by retroduplication.</title>
        <authorList>
            <person name="Kim S."/>
            <person name="Park J."/>
            <person name="Yeom S.I."/>
            <person name="Kim Y.M."/>
            <person name="Seo E."/>
            <person name="Kim K.T."/>
            <person name="Kim M.S."/>
            <person name="Lee J.M."/>
            <person name="Cheong K."/>
            <person name="Shin H.S."/>
            <person name="Kim S.B."/>
            <person name="Han K."/>
            <person name="Lee J."/>
            <person name="Park M."/>
            <person name="Lee H.A."/>
            <person name="Lee H.Y."/>
            <person name="Lee Y."/>
            <person name="Oh S."/>
            <person name="Lee J.H."/>
            <person name="Choi E."/>
            <person name="Choi E."/>
            <person name="Lee S.E."/>
            <person name="Jeon J."/>
            <person name="Kim H."/>
            <person name="Choi G."/>
            <person name="Song H."/>
            <person name="Lee J."/>
            <person name="Lee S.C."/>
            <person name="Kwon J.K."/>
            <person name="Lee H.Y."/>
            <person name="Koo N."/>
            <person name="Hong Y."/>
            <person name="Kim R.W."/>
            <person name="Kang W.H."/>
            <person name="Huh J.H."/>
            <person name="Kang B.C."/>
            <person name="Yang T.J."/>
            <person name="Lee Y.H."/>
            <person name="Bennetzen J.L."/>
            <person name="Choi D."/>
        </authorList>
    </citation>
    <scope>NUCLEOTIDE SEQUENCE [LARGE SCALE GENOMIC DNA]</scope>
    <source>
        <strain evidence="3">cv. CM334</strain>
    </source>
</reference>
<dbReference type="SUPFAM" id="SSF54236">
    <property type="entry name" value="Ubiquitin-like"/>
    <property type="match status" value="1"/>
</dbReference>
<protein>
    <recommendedName>
        <fullName evidence="1">Ubiquitin-like domain-containing protein</fullName>
    </recommendedName>
</protein>
<dbReference type="Gene3D" id="3.10.20.90">
    <property type="entry name" value="Phosphatidylinositol 3-kinase Catalytic Subunit, Chain A, domain 1"/>
    <property type="match status" value="1"/>
</dbReference>
<evidence type="ECO:0000259" key="1">
    <source>
        <dbReference type="PROSITE" id="PS50053"/>
    </source>
</evidence>
<dbReference type="Proteomes" id="UP000222542">
    <property type="component" value="Unassembled WGS sequence"/>
</dbReference>
<dbReference type="GO" id="GO:0005634">
    <property type="term" value="C:nucleus"/>
    <property type="evidence" value="ECO:0000318"/>
    <property type="project" value="GO_Central"/>
</dbReference>
<dbReference type="GO" id="GO:0031386">
    <property type="term" value="F:protein tag activity"/>
    <property type="evidence" value="ECO:0000318"/>
    <property type="project" value="GO_Central"/>
</dbReference>